<dbReference type="EMBL" id="SSTG01000057">
    <property type="protein sequence ID" value="THG51657.1"/>
    <property type="molecule type" value="Genomic_DNA"/>
</dbReference>
<protein>
    <submittedName>
        <fullName evidence="1">1,4-dihydroxy-2-naphthoate octaprenyltransferase</fullName>
    </submittedName>
</protein>
<name>A0AC61S5C1_9BACT</name>
<accession>A0AC61S5C1</accession>
<organism evidence="1 2">
    <name type="scientific">Muribaculum caecicola</name>
    <dbReference type="NCBI Taxonomy" id="3038144"/>
    <lineage>
        <taxon>Bacteria</taxon>
        <taxon>Pseudomonadati</taxon>
        <taxon>Bacteroidota</taxon>
        <taxon>Bacteroidia</taxon>
        <taxon>Bacteroidales</taxon>
        <taxon>Muribaculaceae</taxon>
        <taxon>Muribaculum</taxon>
    </lineage>
</organism>
<proteinExistence type="predicted"/>
<sequence>MSKKIKTWVEAVRVRTLPVSIAGVLSGAACAVTTGQYQILPIILCLLFAILAQTASNFANEYYDFRAGFDKAGREGPRRGVTEGDITPSSMRTATFVTLGLACGVGCSLIYWGGWWLIAVGLLIAIGVMAYSTGPYPLSHHGLGEIAVMIFFGIIPVNFTCYLATGSFSTLSVISSVITGLMGTNVLLVNNYRDQPDDAAVGKRTLAVIFGTRFASLFYMFNGIVAAVLAFSYLPGCSYISAGYLVCHLFLYNFMRTHRGAVLNPILGMTACLMLLFSILQLVVSY</sequence>
<evidence type="ECO:0000313" key="2">
    <source>
        <dbReference type="Proteomes" id="UP000305401"/>
    </source>
</evidence>
<gene>
    <name evidence="1" type="primary">menA</name>
    <name evidence="1" type="ORF">E5990_05895</name>
</gene>
<dbReference type="Proteomes" id="UP000305401">
    <property type="component" value="Unassembled WGS sequence"/>
</dbReference>
<keyword evidence="2" id="KW-1185">Reference proteome</keyword>
<reference evidence="1" key="1">
    <citation type="submission" date="2019-04" db="EMBL/GenBank/DDBJ databases">
        <title>Microbes associate with the intestines of laboratory mice.</title>
        <authorList>
            <person name="Navarre W."/>
            <person name="Wong E."/>
            <person name="Huang K.C."/>
            <person name="Tropini C."/>
            <person name="Ng K."/>
            <person name="Yu B."/>
        </authorList>
    </citation>
    <scope>NUCLEOTIDE SEQUENCE</scope>
    <source>
        <strain evidence="1">NM86_A22</strain>
    </source>
</reference>
<evidence type="ECO:0000313" key="1">
    <source>
        <dbReference type="EMBL" id="THG51657.1"/>
    </source>
</evidence>
<comment type="caution">
    <text evidence="1">The sequence shown here is derived from an EMBL/GenBank/DDBJ whole genome shotgun (WGS) entry which is preliminary data.</text>
</comment>